<protein>
    <submittedName>
        <fullName evidence="3">PEP-CTERM sorting domain-containing protein</fullName>
    </submittedName>
</protein>
<feature type="chain" id="PRO_5045992208" evidence="1">
    <location>
        <begin position="22"/>
        <end position="188"/>
    </location>
</feature>
<proteinExistence type="predicted"/>
<dbReference type="EMBL" id="JACTNG010000002">
    <property type="protein sequence ID" value="MBO1078114.1"/>
    <property type="molecule type" value="Genomic_DNA"/>
</dbReference>
<gene>
    <name evidence="3" type="ORF">IAI61_03655</name>
</gene>
<dbReference type="Proteomes" id="UP001518989">
    <property type="component" value="Unassembled WGS sequence"/>
</dbReference>
<dbReference type="RefSeq" id="WP_207415557.1">
    <property type="nucleotide sequence ID" value="NZ_CP061177.1"/>
</dbReference>
<evidence type="ECO:0000313" key="3">
    <source>
        <dbReference type="EMBL" id="MBO1078114.1"/>
    </source>
</evidence>
<feature type="domain" description="Ice-binding protein C-terminal" evidence="2">
    <location>
        <begin position="163"/>
        <end position="186"/>
    </location>
</feature>
<keyword evidence="4" id="KW-1185">Reference proteome</keyword>
<dbReference type="Pfam" id="PF07589">
    <property type="entry name" value="PEP-CTERM"/>
    <property type="match status" value="1"/>
</dbReference>
<reference evidence="3 4" key="1">
    <citation type="submission" date="2020-09" db="EMBL/GenBank/DDBJ databases">
        <title>Roseomonas.</title>
        <authorList>
            <person name="Zhu W."/>
        </authorList>
    </citation>
    <scope>NUCLEOTIDE SEQUENCE [LARGE SCALE GENOMIC DNA]</scope>
    <source>
        <strain evidence="3 4">573</strain>
    </source>
</reference>
<organism evidence="3 4">
    <name type="scientific">Roseomonas haemaphysalidis</name>
    <dbReference type="NCBI Taxonomy" id="2768162"/>
    <lineage>
        <taxon>Bacteria</taxon>
        <taxon>Pseudomonadati</taxon>
        <taxon>Pseudomonadota</taxon>
        <taxon>Alphaproteobacteria</taxon>
        <taxon>Acetobacterales</taxon>
        <taxon>Roseomonadaceae</taxon>
        <taxon>Roseomonas</taxon>
    </lineage>
</organism>
<keyword evidence="1" id="KW-0732">Signal</keyword>
<name>A0ABS3KKW5_9PROT</name>
<dbReference type="NCBIfam" id="TIGR02595">
    <property type="entry name" value="PEP_CTERM"/>
    <property type="match status" value="1"/>
</dbReference>
<accession>A0ABS3KKW5</accession>
<evidence type="ECO:0000256" key="1">
    <source>
        <dbReference type="SAM" id="SignalP"/>
    </source>
</evidence>
<comment type="caution">
    <text evidence="3">The sequence shown here is derived from an EMBL/GenBank/DDBJ whole genome shotgun (WGS) entry which is preliminary data.</text>
</comment>
<dbReference type="InterPro" id="IPR013424">
    <property type="entry name" value="Ice-binding_C"/>
</dbReference>
<sequence length="188" mass="18933">MKSMIAVGLMAALAATPLASAEAAVIYNFAGASQSGAAAPVPLNIQVVLTSAETVFSIVGNGDANGNQTTLRGDVNRFISMTIGRDGVGPNFVTGMINFTLAFDSLGNVTASSLVYDGSSYDARLTGTGSTANGFVGQEISPCMVSAANCAVSGAWTVSTPTSVPEPMSIALFGAGLAGLAMVRRRKA</sequence>
<evidence type="ECO:0000313" key="4">
    <source>
        <dbReference type="Proteomes" id="UP001518989"/>
    </source>
</evidence>
<feature type="signal peptide" evidence="1">
    <location>
        <begin position="1"/>
        <end position="21"/>
    </location>
</feature>
<evidence type="ECO:0000259" key="2">
    <source>
        <dbReference type="Pfam" id="PF07589"/>
    </source>
</evidence>